<evidence type="ECO:0000313" key="1">
    <source>
        <dbReference type="EMBL" id="MDO7020898.1"/>
    </source>
</evidence>
<dbReference type="RefSeq" id="WP_304386102.1">
    <property type="nucleotide sequence ID" value="NZ_JAUPBL010000127.1"/>
</dbReference>
<dbReference type="Proteomes" id="UP001175147">
    <property type="component" value="Unassembled WGS sequence"/>
</dbReference>
<name>A0ABT8Z0A5_9SPIR</name>
<gene>
    <name evidence="1" type="ORF">Q5M86_08945</name>
</gene>
<dbReference type="EMBL" id="JAUPBM010000114">
    <property type="protein sequence ID" value="MDO7020898.1"/>
    <property type="molecule type" value="Genomic_DNA"/>
</dbReference>
<organism evidence="1 2">
    <name type="scientific">Brachyspira innocens</name>
    <dbReference type="NCBI Taxonomy" id="13264"/>
    <lineage>
        <taxon>Bacteria</taxon>
        <taxon>Pseudomonadati</taxon>
        <taxon>Spirochaetota</taxon>
        <taxon>Spirochaetia</taxon>
        <taxon>Brachyspirales</taxon>
        <taxon>Brachyspiraceae</taxon>
        <taxon>Brachyspira</taxon>
    </lineage>
</organism>
<proteinExistence type="predicted"/>
<evidence type="ECO:0000313" key="2">
    <source>
        <dbReference type="Proteomes" id="UP001175147"/>
    </source>
</evidence>
<sequence>MIKNKKFPFTYRRKIHTVHNNVPVRYTASYYRIVQIMNDNNTLEDRINYMLRDGNELGDKYTKEDYYGDNYSSLNLRDGICKFTYEEKIQFFLSKLNEMPDAKKEAVLKIFYDVLDDNILKKKDKKNDQKAMLNDLINNPLANTVMKGLLTKFTNLSENDINNFVDKANSYYYENVKKDDPNSKIFFHVKKCRDKLKEIKELSKDFEYAVKMDYYKDCDNIEYRLNNCNDNNIEELNKIADEINTLYRNAYNKKNNKSSLYYVMDIEDEDIDLIDHI</sequence>
<accession>A0ABT8Z0A5</accession>
<comment type="caution">
    <text evidence="1">The sequence shown here is derived from an EMBL/GenBank/DDBJ whole genome shotgun (WGS) entry which is preliminary data.</text>
</comment>
<keyword evidence="2" id="KW-1185">Reference proteome</keyword>
<reference evidence="1" key="1">
    <citation type="submission" date="2023-07" db="EMBL/GenBank/DDBJ databases">
        <title>Mucosal microbiota of week-old chicken and adult hens.</title>
        <authorList>
            <person name="Volf J."/>
            <person name="Karasova D."/>
            <person name="Crhanova M."/>
            <person name="Faldynova M."/>
            <person name="Prikrylova H."/>
            <person name="Zeman M."/>
            <person name="Babak V."/>
            <person name="Rajova J."/>
            <person name="Rychlik I."/>
        </authorList>
    </citation>
    <scope>NUCLEOTIDE SEQUENCE</scope>
    <source>
        <strain evidence="1">ET902</strain>
    </source>
</reference>
<protein>
    <submittedName>
        <fullName evidence="1">Uncharacterized protein</fullName>
    </submittedName>
</protein>